<evidence type="ECO:0000256" key="4">
    <source>
        <dbReference type="ARBA" id="ARBA00023088"/>
    </source>
</evidence>
<proteinExistence type="predicted"/>
<keyword evidence="6" id="KW-0472">Membrane</keyword>
<dbReference type="NCBIfam" id="TIGR01167">
    <property type="entry name" value="LPXTG_anchor"/>
    <property type="match status" value="1"/>
</dbReference>
<feature type="transmembrane region" description="Helical" evidence="6">
    <location>
        <begin position="93"/>
        <end position="111"/>
    </location>
</feature>
<dbReference type="Proteomes" id="UP000195141">
    <property type="component" value="Chromosome"/>
</dbReference>
<evidence type="ECO:0000313" key="10">
    <source>
        <dbReference type="Proteomes" id="UP000195141"/>
    </source>
</evidence>
<keyword evidence="1" id="KW-0134">Cell wall</keyword>
<dbReference type="AlphaFoldDB" id="A0A242K3V4"/>
<evidence type="ECO:0000259" key="7">
    <source>
        <dbReference type="Pfam" id="PF00746"/>
    </source>
</evidence>
<organism evidence="8">
    <name type="scientific">Candidatus Enterococcus clewellii</name>
    <dbReference type="NCBI Taxonomy" id="1834193"/>
    <lineage>
        <taxon>Bacteria</taxon>
        <taxon>Bacillati</taxon>
        <taxon>Bacillota</taxon>
        <taxon>Bacilli</taxon>
        <taxon>Lactobacillales</taxon>
        <taxon>Enterococcaceae</taxon>
        <taxon>Enterococcus</taxon>
    </lineage>
</organism>
<evidence type="ECO:0000256" key="3">
    <source>
        <dbReference type="ARBA" id="ARBA00022729"/>
    </source>
</evidence>
<keyword evidence="4" id="KW-0572">Peptidoglycan-anchor</keyword>
<dbReference type="EMBL" id="NGMM01000005">
    <property type="protein sequence ID" value="OTP13480.1"/>
    <property type="molecule type" value="Genomic_DNA"/>
</dbReference>
<keyword evidence="6" id="KW-1133">Transmembrane helix</keyword>
<keyword evidence="6" id="KW-0812">Transmembrane</keyword>
<evidence type="ECO:0000256" key="5">
    <source>
        <dbReference type="SAM" id="MobiDB-lite"/>
    </source>
</evidence>
<reference evidence="9" key="2">
    <citation type="submission" date="2017-05" db="EMBL/GenBank/DDBJ databases">
        <authorList>
            <consortium name="The Broad Institute Genomics Platform"/>
            <consortium name="The Broad Institute Genomic Center for Infectious Diseases"/>
            <person name="Earl A."/>
            <person name="Manson A."/>
            <person name="Schwartman J."/>
            <person name="Gilmore M."/>
            <person name="Abouelleil A."/>
            <person name="Cao P."/>
            <person name="Chapman S."/>
            <person name="Cusick C."/>
            <person name="Shea T."/>
            <person name="Young S."/>
            <person name="Neafsey D."/>
            <person name="Nusbaum C."/>
            <person name="Birren B."/>
        </authorList>
    </citation>
    <scope>NUCLEOTIDE SEQUENCE</scope>
    <source>
        <strain evidence="9">9E7_DIV0242</strain>
    </source>
</reference>
<dbReference type="Pfam" id="PF00746">
    <property type="entry name" value="Gram_pos_anchor"/>
    <property type="match status" value="1"/>
</dbReference>
<sequence>MKRIKLFSSLFISVVVMAFIFLGKPAIGFATENGGAVQTNGVISFYEESTDSSSSTEPSSTTEPTIPTTEPTKPSGSKPQGKYPSTGELIKKSLGISGAALLLIALILFYVKRRKEQASGEGKGY</sequence>
<keyword evidence="10" id="KW-1185">Reference proteome</keyword>
<protein>
    <recommendedName>
        <fullName evidence="7">Gram-positive cocci surface proteins LPxTG domain-containing protein</fullName>
    </recommendedName>
</protein>
<keyword evidence="3" id="KW-0732">Signal</keyword>
<evidence type="ECO:0000313" key="8">
    <source>
        <dbReference type="EMBL" id="OTP13480.1"/>
    </source>
</evidence>
<name>A0A242K3V4_9ENTE</name>
<evidence type="ECO:0000256" key="2">
    <source>
        <dbReference type="ARBA" id="ARBA00022525"/>
    </source>
</evidence>
<keyword evidence="2" id="KW-0964">Secreted</keyword>
<dbReference type="InterPro" id="IPR019931">
    <property type="entry name" value="LPXTG_anchor"/>
</dbReference>
<feature type="compositionally biased region" description="Low complexity" evidence="5">
    <location>
        <begin position="51"/>
        <end position="75"/>
    </location>
</feature>
<accession>A0A242K3V4</accession>
<gene>
    <name evidence="9" type="ORF">A5888_001858</name>
    <name evidence="8" type="ORF">A5888_002958</name>
</gene>
<reference evidence="9" key="3">
    <citation type="submission" date="2024-03" db="EMBL/GenBank/DDBJ databases">
        <title>The Genome Sequence of Enterococcus sp. DIV0242b.</title>
        <authorList>
            <consortium name="The Broad Institute Genomics Platform"/>
            <consortium name="The Broad Institute Microbial Omics Core"/>
            <consortium name="The Broad Institute Genomic Center for Infectious Diseases"/>
            <person name="Earl A."/>
            <person name="Manson A."/>
            <person name="Gilmore M."/>
            <person name="Schwartman J."/>
            <person name="Shea T."/>
            <person name="Abouelleil A."/>
            <person name="Cao P."/>
            <person name="Chapman S."/>
            <person name="Cusick C."/>
            <person name="Young S."/>
            <person name="Neafsey D."/>
            <person name="Nusbaum C."/>
            <person name="Birren B."/>
        </authorList>
    </citation>
    <scope>NUCLEOTIDE SEQUENCE</scope>
    <source>
        <strain evidence="9">9E7_DIV0242</strain>
    </source>
</reference>
<dbReference type="RefSeq" id="WP_086349972.1">
    <property type="nucleotide sequence ID" value="NZ_CP147247.1"/>
</dbReference>
<evidence type="ECO:0000256" key="6">
    <source>
        <dbReference type="SAM" id="Phobius"/>
    </source>
</evidence>
<evidence type="ECO:0000313" key="9">
    <source>
        <dbReference type="EMBL" id="WYJ90130.1"/>
    </source>
</evidence>
<dbReference type="EMBL" id="CP147247">
    <property type="protein sequence ID" value="WYJ90130.1"/>
    <property type="molecule type" value="Genomic_DNA"/>
</dbReference>
<feature type="region of interest" description="Disordered" evidence="5">
    <location>
        <begin position="48"/>
        <end position="84"/>
    </location>
</feature>
<dbReference type="OrthoDB" id="2193373at2"/>
<feature type="domain" description="Gram-positive cocci surface proteins LPxTG" evidence="7">
    <location>
        <begin position="78"/>
        <end position="116"/>
    </location>
</feature>
<evidence type="ECO:0000256" key="1">
    <source>
        <dbReference type="ARBA" id="ARBA00022512"/>
    </source>
</evidence>
<reference evidence="8" key="1">
    <citation type="submission" date="2017-05" db="EMBL/GenBank/DDBJ databases">
        <title>The Genome Sequence of Enterococcus sp. 9E7_DIV0242.</title>
        <authorList>
            <consortium name="The Broad Institute Genomics Platform"/>
            <consortium name="The Broad Institute Genomic Center for Infectious Diseases"/>
            <person name="Earl A."/>
            <person name="Manson A."/>
            <person name="Schwartman J."/>
            <person name="Gilmore M."/>
            <person name="Abouelleil A."/>
            <person name="Cao P."/>
            <person name="Chapman S."/>
            <person name="Cusick C."/>
            <person name="Shea T."/>
            <person name="Young S."/>
            <person name="Neafsey D."/>
            <person name="Nusbaum C."/>
            <person name="Birren B."/>
        </authorList>
    </citation>
    <scope>NUCLEOTIDE SEQUENCE [LARGE SCALE GENOMIC DNA]</scope>
    <source>
        <strain evidence="8">9E7_DIV0242</strain>
    </source>
</reference>